<dbReference type="RefSeq" id="WP_377723673.1">
    <property type="nucleotide sequence ID" value="NZ_JBHSEW010000001.1"/>
</dbReference>
<dbReference type="PROSITE" id="PS51257">
    <property type="entry name" value="PROKAR_LIPOPROTEIN"/>
    <property type="match status" value="1"/>
</dbReference>
<evidence type="ECO:0000313" key="2">
    <source>
        <dbReference type="EMBL" id="MFC4621086.1"/>
    </source>
</evidence>
<dbReference type="Proteomes" id="UP001595967">
    <property type="component" value="Unassembled WGS sequence"/>
</dbReference>
<evidence type="ECO:0000313" key="3">
    <source>
        <dbReference type="Proteomes" id="UP001595967"/>
    </source>
</evidence>
<feature type="chain" id="PRO_5047067705" evidence="1">
    <location>
        <begin position="25"/>
        <end position="272"/>
    </location>
</feature>
<keyword evidence="3" id="KW-1185">Reference proteome</keyword>
<gene>
    <name evidence="2" type="ORF">ACFO3A_02490</name>
</gene>
<accession>A0ABV9GSA5</accession>
<keyword evidence="1" id="KW-0732">Signal</keyword>
<comment type="caution">
    <text evidence="2">The sequence shown here is derived from an EMBL/GenBank/DDBJ whole genome shotgun (WGS) entry which is preliminary data.</text>
</comment>
<dbReference type="InterPro" id="IPR021457">
    <property type="entry name" value="DUF3108"/>
</dbReference>
<evidence type="ECO:0000256" key="1">
    <source>
        <dbReference type="SAM" id="SignalP"/>
    </source>
</evidence>
<name>A0ABV9GSA5_9BURK</name>
<protein>
    <submittedName>
        <fullName evidence="2">DUF3108 domain-containing protein</fullName>
    </submittedName>
</protein>
<sequence>MRVLTSWMRPLALALGLAAAGACAAPAVQVTTAQGAEQGGAPAWQAPPNAQLPFAVTGKAKGFAFNASAQLQWQVADGRYEAVQEVRMPLLGGRRQSSVGQVTEHGLQPEVFIDRARKEYRVSFDAAAGQIVFSRGSAPAPWAALTQDRVSAFFQVGGMLAAAPRAYPGGTRITVQAASNKSVKPWVFVIDRQETLQLPAGPVAALKLLHLDADNAEAGAQASHSALWLAPQWGYLPVRIRMEESANDSLDLQLQTVPQELRGMSSTQPVTR</sequence>
<dbReference type="Pfam" id="PF11306">
    <property type="entry name" value="DUF3108"/>
    <property type="match status" value="1"/>
</dbReference>
<feature type="signal peptide" evidence="1">
    <location>
        <begin position="1"/>
        <end position="24"/>
    </location>
</feature>
<proteinExistence type="predicted"/>
<dbReference type="EMBL" id="JBHSEW010000001">
    <property type="protein sequence ID" value="MFC4621086.1"/>
    <property type="molecule type" value="Genomic_DNA"/>
</dbReference>
<reference evidence="3" key="1">
    <citation type="journal article" date="2019" name="Int. J. Syst. Evol. Microbiol.">
        <title>The Global Catalogue of Microorganisms (GCM) 10K type strain sequencing project: providing services to taxonomists for standard genome sequencing and annotation.</title>
        <authorList>
            <consortium name="The Broad Institute Genomics Platform"/>
            <consortium name="The Broad Institute Genome Sequencing Center for Infectious Disease"/>
            <person name="Wu L."/>
            <person name="Ma J."/>
        </authorList>
    </citation>
    <scope>NUCLEOTIDE SEQUENCE [LARGE SCALE GENOMIC DNA]</scope>
    <source>
        <strain evidence="3">JCM 11650</strain>
    </source>
</reference>
<organism evidence="2 3">
    <name type="scientific">Comamonas nitrativorans</name>
    <dbReference type="NCBI Taxonomy" id="108437"/>
    <lineage>
        <taxon>Bacteria</taxon>
        <taxon>Pseudomonadati</taxon>
        <taxon>Pseudomonadota</taxon>
        <taxon>Betaproteobacteria</taxon>
        <taxon>Burkholderiales</taxon>
        <taxon>Comamonadaceae</taxon>
        <taxon>Comamonas</taxon>
    </lineage>
</organism>